<sequence length="159" mass="17935">MNSRAFLILFLLTFTPILMFCQESIPATGGEATGTGTVSYSIGQIFYKKSDNGKYSSSLGVQQPYEIYELDLPGFEDIILDLLVYPNPTIDVLHLKTPHYSKFELSYLLHDINGKQINSNKISQKITEINLKELSSAVYFLNISEINEGLVKSFRIIKN</sequence>
<dbReference type="RefSeq" id="WP_311594054.1">
    <property type="nucleotide sequence ID" value="NZ_JAVRHV010000006.1"/>
</dbReference>
<accession>A0ABU2Y6Z0</accession>
<evidence type="ECO:0000313" key="3">
    <source>
        <dbReference type="EMBL" id="MDT0553970.1"/>
    </source>
</evidence>
<reference evidence="3 4" key="1">
    <citation type="submission" date="2023-09" db="EMBL/GenBank/DDBJ databases">
        <authorList>
            <person name="Rey-Velasco X."/>
        </authorList>
    </citation>
    <scope>NUCLEOTIDE SEQUENCE [LARGE SCALE GENOMIC DNA]</scope>
    <source>
        <strain evidence="3 4">P050</strain>
    </source>
</reference>
<feature type="domain" description="Secretion system C-terminal sorting" evidence="2">
    <location>
        <begin position="84"/>
        <end position="152"/>
    </location>
</feature>
<evidence type="ECO:0000313" key="4">
    <source>
        <dbReference type="Proteomes" id="UP001252186"/>
    </source>
</evidence>
<protein>
    <submittedName>
        <fullName evidence="3">T9SS type A sorting domain-containing protein</fullName>
    </submittedName>
</protein>
<evidence type="ECO:0000256" key="1">
    <source>
        <dbReference type="ARBA" id="ARBA00022729"/>
    </source>
</evidence>
<dbReference type="Pfam" id="PF18962">
    <property type="entry name" value="Por_Secre_tail"/>
    <property type="match status" value="1"/>
</dbReference>
<keyword evidence="4" id="KW-1185">Reference proteome</keyword>
<dbReference type="InterPro" id="IPR026444">
    <property type="entry name" value="Secre_tail"/>
</dbReference>
<evidence type="ECO:0000259" key="2">
    <source>
        <dbReference type="Pfam" id="PF18962"/>
    </source>
</evidence>
<dbReference type="Proteomes" id="UP001252186">
    <property type="component" value="Unassembled WGS sequence"/>
</dbReference>
<dbReference type="NCBIfam" id="TIGR04183">
    <property type="entry name" value="Por_Secre_tail"/>
    <property type="match status" value="1"/>
</dbReference>
<gene>
    <name evidence="3" type="ORF">RM519_11980</name>
</gene>
<keyword evidence="1" id="KW-0732">Signal</keyword>
<organism evidence="3 4">
    <name type="scientific">Urechidicola vernalis</name>
    <dbReference type="NCBI Taxonomy" id="3075600"/>
    <lineage>
        <taxon>Bacteria</taxon>
        <taxon>Pseudomonadati</taxon>
        <taxon>Bacteroidota</taxon>
        <taxon>Flavobacteriia</taxon>
        <taxon>Flavobacteriales</taxon>
        <taxon>Flavobacteriaceae</taxon>
        <taxon>Urechidicola</taxon>
    </lineage>
</organism>
<dbReference type="EMBL" id="JAVRHV010000006">
    <property type="protein sequence ID" value="MDT0553970.1"/>
    <property type="molecule type" value="Genomic_DNA"/>
</dbReference>
<name>A0ABU2Y6Z0_9FLAO</name>
<proteinExistence type="predicted"/>
<comment type="caution">
    <text evidence="3">The sequence shown here is derived from an EMBL/GenBank/DDBJ whole genome shotgun (WGS) entry which is preliminary data.</text>
</comment>